<dbReference type="EMBL" id="GL883165">
    <property type="protein sequence ID" value="EGF99058.1"/>
    <property type="molecule type" value="Genomic_DNA"/>
</dbReference>
<organism evidence="3">
    <name type="scientific">Melampsora larici-populina (strain 98AG31 / pathotype 3-4-7)</name>
    <name type="common">Poplar leaf rust fungus</name>
    <dbReference type="NCBI Taxonomy" id="747676"/>
    <lineage>
        <taxon>Eukaryota</taxon>
        <taxon>Fungi</taxon>
        <taxon>Dikarya</taxon>
        <taxon>Basidiomycota</taxon>
        <taxon>Pucciniomycotina</taxon>
        <taxon>Pucciniomycetes</taxon>
        <taxon>Pucciniales</taxon>
        <taxon>Melampsoraceae</taxon>
        <taxon>Melampsora</taxon>
    </lineage>
</organism>
<evidence type="ECO:0000313" key="3">
    <source>
        <dbReference type="Proteomes" id="UP000001072"/>
    </source>
</evidence>
<protein>
    <submittedName>
        <fullName evidence="2">Uncharacterized protein</fullName>
    </submittedName>
</protein>
<evidence type="ECO:0000256" key="1">
    <source>
        <dbReference type="SAM" id="MobiDB-lite"/>
    </source>
</evidence>
<dbReference type="HOGENOM" id="CLU_2758310_0_0_1"/>
<evidence type="ECO:0000313" key="2">
    <source>
        <dbReference type="EMBL" id="EGF99058.1"/>
    </source>
</evidence>
<dbReference type="Proteomes" id="UP000001072">
    <property type="component" value="Unassembled WGS sequence"/>
</dbReference>
<name>F4S8J9_MELLP</name>
<feature type="region of interest" description="Disordered" evidence="1">
    <location>
        <begin position="1"/>
        <end position="70"/>
    </location>
</feature>
<gene>
    <name evidence="2" type="ORF">MELLADRAFT_73463</name>
</gene>
<sequence length="70" mass="8298">MTKQKREREEEKNHKRKKRKVVDPILTTSEGKKKEQTKDISQYKQHISQGFFPTGQSDKQKRTQKSHATS</sequence>
<feature type="compositionally biased region" description="Basic and acidic residues" evidence="1">
    <location>
        <begin position="1"/>
        <end position="13"/>
    </location>
</feature>
<accession>F4S8J9</accession>
<dbReference type="GeneID" id="18932390"/>
<dbReference type="VEuPathDB" id="FungiDB:MELLADRAFT_73463"/>
<keyword evidence="3" id="KW-1185">Reference proteome</keyword>
<dbReference type="InParanoid" id="F4S8J9"/>
<proteinExistence type="predicted"/>
<feature type="compositionally biased region" description="Polar residues" evidence="1">
    <location>
        <begin position="39"/>
        <end position="48"/>
    </location>
</feature>
<dbReference type="RefSeq" id="XP_007417687.1">
    <property type="nucleotide sequence ID" value="XM_007417625.1"/>
</dbReference>
<dbReference type="AlphaFoldDB" id="F4S8J9"/>
<dbReference type="KEGG" id="mlr:MELLADRAFT_73463"/>
<reference evidence="3" key="1">
    <citation type="journal article" date="2011" name="Proc. Natl. Acad. Sci. U.S.A.">
        <title>Obligate biotrophy features unraveled by the genomic analysis of rust fungi.</title>
        <authorList>
            <person name="Duplessis S."/>
            <person name="Cuomo C.A."/>
            <person name="Lin Y.-C."/>
            <person name="Aerts A."/>
            <person name="Tisserant E."/>
            <person name="Veneault-Fourrey C."/>
            <person name="Joly D.L."/>
            <person name="Hacquard S."/>
            <person name="Amselem J."/>
            <person name="Cantarel B.L."/>
            <person name="Chiu R."/>
            <person name="Coutinho P.M."/>
            <person name="Feau N."/>
            <person name="Field M."/>
            <person name="Frey P."/>
            <person name="Gelhaye E."/>
            <person name="Goldberg J."/>
            <person name="Grabherr M.G."/>
            <person name="Kodira C.D."/>
            <person name="Kohler A."/>
            <person name="Kuees U."/>
            <person name="Lindquist E.A."/>
            <person name="Lucas S.M."/>
            <person name="Mago R."/>
            <person name="Mauceli E."/>
            <person name="Morin E."/>
            <person name="Murat C."/>
            <person name="Pangilinan J.L."/>
            <person name="Park R."/>
            <person name="Pearson M."/>
            <person name="Quesneville H."/>
            <person name="Rouhier N."/>
            <person name="Sakthikumar S."/>
            <person name="Salamov A.A."/>
            <person name="Schmutz J."/>
            <person name="Selles B."/>
            <person name="Shapiro H."/>
            <person name="Tanguay P."/>
            <person name="Tuskan G.A."/>
            <person name="Henrissat B."/>
            <person name="Van de Peer Y."/>
            <person name="Rouze P."/>
            <person name="Ellis J.G."/>
            <person name="Dodds P.N."/>
            <person name="Schein J.E."/>
            <person name="Zhong S."/>
            <person name="Hamelin R.C."/>
            <person name="Grigoriev I.V."/>
            <person name="Szabo L.J."/>
            <person name="Martin F."/>
        </authorList>
    </citation>
    <scope>NUCLEOTIDE SEQUENCE [LARGE SCALE GENOMIC DNA]</scope>
    <source>
        <strain evidence="3">98AG31 / pathotype 3-4-7</strain>
    </source>
</reference>